<dbReference type="GO" id="GO:0004812">
    <property type="term" value="F:aminoacyl-tRNA ligase activity"/>
    <property type="evidence" value="ECO:0007669"/>
    <property type="project" value="InterPro"/>
</dbReference>
<dbReference type="InterPro" id="IPR014746">
    <property type="entry name" value="Gln_synth/guanido_kin_cat_dom"/>
</dbReference>
<dbReference type="InterPro" id="IPR029351">
    <property type="entry name" value="GAD_dom"/>
</dbReference>
<name>A0A371NF80_9EURY</name>
<dbReference type="GO" id="GO:0050567">
    <property type="term" value="F:glutaminyl-tRNA synthase (glutamine-hydrolyzing) activity"/>
    <property type="evidence" value="ECO:0007669"/>
    <property type="project" value="UniProtKB-UniRule"/>
</dbReference>
<dbReference type="Pfam" id="PF02938">
    <property type="entry name" value="GAD"/>
    <property type="match status" value="1"/>
</dbReference>
<dbReference type="PANTHER" id="PTHR11659">
    <property type="entry name" value="GLUTAMYL-TRNA GLN AMIDOTRANSFERASE SUBUNIT B MITOCHONDRIAL AND PROKARYOTIC PET112-RELATED"/>
    <property type="match status" value="1"/>
</dbReference>
<dbReference type="AlphaFoldDB" id="A0A371NF80"/>
<dbReference type="PANTHER" id="PTHR11659:SF2">
    <property type="entry name" value="GLUTAMYL-TRNA(GLN) AMIDOTRANSFERASE SUBUNIT E"/>
    <property type="match status" value="1"/>
</dbReference>
<dbReference type="SUPFAM" id="SSF55261">
    <property type="entry name" value="GAD domain-like"/>
    <property type="match status" value="1"/>
</dbReference>
<dbReference type="RefSeq" id="WP_048175450.1">
    <property type="nucleotide sequence ID" value="NZ_QREL01000001.1"/>
</dbReference>
<dbReference type="GO" id="GO:0005737">
    <property type="term" value="C:cytoplasm"/>
    <property type="evidence" value="ECO:0007669"/>
    <property type="project" value="InterPro"/>
</dbReference>
<dbReference type="SUPFAM" id="SSF55931">
    <property type="entry name" value="Glutamine synthetase/guanido kinase"/>
    <property type="match status" value="1"/>
</dbReference>
<dbReference type="SUPFAM" id="SSF89095">
    <property type="entry name" value="GatB/YqeY motif"/>
    <property type="match status" value="1"/>
</dbReference>
<keyword evidence="1 6" id="KW-0436">Ligase</keyword>
<evidence type="ECO:0000313" key="9">
    <source>
        <dbReference type="Proteomes" id="UP000256864"/>
    </source>
</evidence>
<dbReference type="SMART" id="SM00845">
    <property type="entry name" value="GatB_Yqey"/>
    <property type="match status" value="1"/>
</dbReference>
<comment type="function">
    <text evidence="6">Allows the formation of correctly charged Gln-tRNA(Gln) through the transamidation of misacylated Glu-tRNA(Gln) in organisms which lack glutaminyl-tRNA synthetase. The reaction takes place in the presence of glutamine and ATP through an activated gamma-phospho-Glu-tRNA(Gln). The GatDE system is specific for glutamate and does not act on aspartate.</text>
</comment>
<dbReference type="GO" id="GO:0006412">
    <property type="term" value="P:translation"/>
    <property type="evidence" value="ECO:0007669"/>
    <property type="project" value="UniProtKB-UniRule"/>
</dbReference>
<dbReference type="InterPro" id="IPR023168">
    <property type="entry name" value="GatB_Yqey_C_2"/>
</dbReference>
<organism evidence="8 9">
    <name type="scientific">Methanothermobacter defluvii</name>
    <dbReference type="NCBI Taxonomy" id="49339"/>
    <lineage>
        <taxon>Archaea</taxon>
        <taxon>Methanobacteriati</taxon>
        <taxon>Methanobacteriota</taxon>
        <taxon>Methanomada group</taxon>
        <taxon>Methanobacteria</taxon>
        <taxon>Methanobacteriales</taxon>
        <taxon>Methanobacteriaceae</taxon>
        <taxon>Methanothermobacter</taxon>
    </lineage>
</organism>
<comment type="catalytic activity">
    <reaction evidence="5 6">
        <text>L-glutamyl-tRNA(Gln) + L-glutamine + ATP + H2O = L-glutaminyl-tRNA(Gln) + L-glutamate + ADP + phosphate + H(+)</text>
        <dbReference type="Rhea" id="RHEA:17521"/>
        <dbReference type="Rhea" id="RHEA-COMP:9681"/>
        <dbReference type="Rhea" id="RHEA-COMP:9684"/>
        <dbReference type="ChEBI" id="CHEBI:15377"/>
        <dbReference type="ChEBI" id="CHEBI:15378"/>
        <dbReference type="ChEBI" id="CHEBI:29985"/>
        <dbReference type="ChEBI" id="CHEBI:30616"/>
        <dbReference type="ChEBI" id="CHEBI:43474"/>
        <dbReference type="ChEBI" id="CHEBI:58359"/>
        <dbReference type="ChEBI" id="CHEBI:78520"/>
        <dbReference type="ChEBI" id="CHEBI:78521"/>
        <dbReference type="ChEBI" id="CHEBI:456216"/>
    </reaction>
</comment>
<evidence type="ECO:0000256" key="4">
    <source>
        <dbReference type="ARBA" id="ARBA00022917"/>
    </source>
</evidence>
<dbReference type="NCBIfam" id="NF003107">
    <property type="entry name" value="PRK04028.1"/>
    <property type="match status" value="1"/>
</dbReference>
<dbReference type="GO" id="GO:0070681">
    <property type="term" value="P:glutaminyl-tRNAGln biosynthesis via transamidation"/>
    <property type="evidence" value="ECO:0007669"/>
    <property type="project" value="TreeGrafter"/>
</dbReference>
<reference evidence="8 9" key="1">
    <citation type="submission" date="2018-07" db="EMBL/GenBank/DDBJ databases">
        <title>Genomic Encyclopedia of Type Strains, Phase IV (KMG-IV): sequencing the most valuable type-strain genomes for metagenomic binning, comparative biology and taxonomic classification.</title>
        <authorList>
            <person name="Goeker M."/>
        </authorList>
    </citation>
    <scope>NUCLEOTIDE SEQUENCE [LARGE SCALE GENOMIC DNA]</scope>
    <source>
        <strain evidence="8 9">DSM 7466</strain>
    </source>
</reference>
<dbReference type="NCBIfam" id="TIGR00134">
    <property type="entry name" value="gatE_arch"/>
    <property type="match status" value="1"/>
</dbReference>
<dbReference type="InterPro" id="IPR017959">
    <property type="entry name" value="Asn/Gln-tRNA_amidoTrfase_suB/E"/>
</dbReference>
<dbReference type="Pfam" id="PF02637">
    <property type="entry name" value="GatB_Yqey"/>
    <property type="match status" value="1"/>
</dbReference>
<evidence type="ECO:0000256" key="6">
    <source>
        <dbReference type="HAMAP-Rule" id="MF_00588"/>
    </source>
</evidence>
<evidence type="ECO:0000313" key="8">
    <source>
        <dbReference type="EMBL" id="REE28648.1"/>
    </source>
</evidence>
<comment type="subunit">
    <text evidence="6">Heterodimer of GatD and GatE.</text>
</comment>
<dbReference type="FunFam" id="1.10.10.410:FF:000003">
    <property type="entry name" value="Glutamyl-tRNA(Gln) amidotransferase subunit E"/>
    <property type="match status" value="1"/>
</dbReference>
<protein>
    <recommendedName>
        <fullName evidence="6">Glutamyl-tRNA(Gln) amidotransferase subunit E</fullName>
        <shortName evidence="6">Glu-ADT subunit E</shortName>
        <ecNumber evidence="6">6.3.5.-</ecNumber>
    </recommendedName>
</protein>
<keyword evidence="4 6" id="KW-0648">Protein biosynthesis</keyword>
<dbReference type="InterPro" id="IPR017958">
    <property type="entry name" value="Gln-tRNA_amidoTrfase_suB_CS"/>
</dbReference>
<keyword evidence="3 6" id="KW-0067">ATP-binding</keyword>
<keyword evidence="2 6" id="KW-0547">Nucleotide-binding</keyword>
<keyword evidence="8" id="KW-0808">Transferase</keyword>
<sequence length="619" mass="69381">MDWEKVGLKMGLEIHQQLDTESKLFCPCRTELTDSEPDHDIVRNLRPTQSELGKFDRAAFEEAMRKLHFHYENYHEETCLVEADEEPPHPLNPEALEIAVTIALLLNMKVVDEFHTMRKQVIDGSNTGGFQRTGLVATDGHLETPQGTVKIENLCLEEDAARRIRETGDGVVFRLDRLGIPLVEITTDPSMSDPQQLREVAYQIGQILRSTRVKRGLGTIRQDLNISIRDGARVEVKGVQDLDLIPEIVEREVKRQLSLVEIRDTLQERGAVVEDKIFDVSEVFADTESRIISSAESVLAVKLSGFDGLIGVEIQPGRRLGTEMADYAKKRGVSGIFHTDELPAYGITEEEVRGLREAVGASQGDAVVMVAHERVTAENALREVIRRAEMAIQGVPEETRKALPDGNTQYLRPLPTSSRMYLETDIPLFRIEDDLLEGIRRNLPELPSEKKERIMRDYGLSEDLASQLVKRNLVDEFEALTEFRVDTTVIASLLAYTLRELRREGHDVDGLGLDELRDAIKLLEAGKISKDALRDIVACMADESLAAEDAAGKLNLLLLAEDEIESIIREIVEGNLDMISERGMGAMGPLMGQAMGRLRGRADGKVVNRILREKIQERL</sequence>
<dbReference type="InterPro" id="IPR006075">
    <property type="entry name" value="Asn/Gln-tRNA_Trfase_suB/E_cat"/>
</dbReference>
<dbReference type="Gene3D" id="3.30.1360.30">
    <property type="entry name" value="GAD-like domain"/>
    <property type="match status" value="1"/>
</dbReference>
<dbReference type="Gene3D" id="1.10.10.410">
    <property type="match status" value="1"/>
</dbReference>
<dbReference type="EMBL" id="QREL01000001">
    <property type="protein sequence ID" value="REE28648.1"/>
    <property type="molecule type" value="Genomic_DNA"/>
</dbReference>
<dbReference type="InterPro" id="IPR003789">
    <property type="entry name" value="Asn/Gln_tRNA_amidoTrase-B-like"/>
</dbReference>
<dbReference type="EC" id="6.3.5.-" evidence="6"/>
<evidence type="ECO:0000256" key="3">
    <source>
        <dbReference type="ARBA" id="ARBA00022840"/>
    </source>
</evidence>
<accession>A0A371NF80</accession>
<proteinExistence type="inferred from homology"/>
<dbReference type="GO" id="GO:0005524">
    <property type="term" value="F:ATP binding"/>
    <property type="evidence" value="ECO:0007669"/>
    <property type="project" value="UniProtKB-KW"/>
</dbReference>
<dbReference type="GeneID" id="24853849"/>
<evidence type="ECO:0000256" key="2">
    <source>
        <dbReference type="ARBA" id="ARBA00022741"/>
    </source>
</evidence>
<evidence type="ECO:0000259" key="7">
    <source>
        <dbReference type="SMART" id="SM00845"/>
    </source>
</evidence>
<dbReference type="InterPro" id="IPR004115">
    <property type="entry name" value="GAD-like_sf"/>
</dbReference>
<dbReference type="HAMAP" id="MF_00588">
    <property type="entry name" value="GatE"/>
    <property type="match status" value="1"/>
</dbReference>
<keyword evidence="9" id="KW-1185">Reference proteome</keyword>
<gene>
    <name evidence="6" type="primary">gatE</name>
    <name evidence="8" type="ORF">C7452_0668</name>
</gene>
<dbReference type="InterPro" id="IPR042114">
    <property type="entry name" value="GatB_C_1"/>
</dbReference>
<dbReference type="InterPro" id="IPR004414">
    <property type="entry name" value="GatE"/>
</dbReference>
<evidence type="ECO:0000256" key="5">
    <source>
        <dbReference type="ARBA" id="ARBA00047913"/>
    </source>
</evidence>
<evidence type="ECO:0000256" key="1">
    <source>
        <dbReference type="ARBA" id="ARBA00022598"/>
    </source>
</evidence>
<comment type="caution">
    <text evidence="8">The sequence shown here is derived from an EMBL/GenBank/DDBJ whole genome shotgun (WGS) entry which is preliminary data.</text>
</comment>
<dbReference type="GO" id="GO:0016740">
    <property type="term" value="F:transferase activity"/>
    <property type="evidence" value="ECO:0007669"/>
    <property type="project" value="UniProtKB-KW"/>
</dbReference>
<dbReference type="PROSITE" id="PS01234">
    <property type="entry name" value="GATB"/>
    <property type="match status" value="1"/>
</dbReference>
<feature type="domain" description="Asn/Gln amidotransferase" evidence="7">
    <location>
        <begin position="475"/>
        <end position="615"/>
    </location>
</feature>
<dbReference type="InterPro" id="IPR018027">
    <property type="entry name" value="Asn/Gln_amidotransferase"/>
</dbReference>
<dbReference type="Gene3D" id="1.10.150.380">
    <property type="entry name" value="GatB domain, N-terminal subdomain"/>
    <property type="match status" value="1"/>
</dbReference>
<dbReference type="Pfam" id="PF02934">
    <property type="entry name" value="GatB_N"/>
    <property type="match status" value="1"/>
</dbReference>
<dbReference type="Proteomes" id="UP000256864">
    <property type="component" value="Unassembled WGS sequence"/>
</dbReference>
<comment type="similarity">
    <text evidence="6">Belongs to the GatB/GatE family. GatE subfamily.</text>
</comment>